<organism evidence="8 9">
    <name type="scientific">Penicillium alfredii</name>
    <dbReference type="NCBI Taxonomy" id="1506179"/>
    <lineage>
        <taxon>Eukaryota</taxon>
        <taxon>Fungi</taxon>
        <taxon>Dikarya</taxon>
        <taxon>Ascomycota</taxon>
        <taxon>Pezizomycotina</taxon>
        <taxon>Eurotiomycetes</taxon>
        <taxon>Eurotiomycetidae</taxon>
        <taxon>Eurotiales</taxon>
        <taxon>Aspergillaceae</taxon>
        <taxon>Penicillium</taxon>
    </lineage>
</organism>
<dbReference type="EMBL" id="JAPMSZ010000009">
    <property type="protein sequence ID" value="KAJ5092162.1"/>
    <property type="molecule type" value="Genomic_DNA"/>
</dbReference>
<dbReference type="InterPro" id="IPR008193">
    <property type="entry name" value="RNA_pol_Rpb11_13-16kDa_CS"/>
</dbReference>
<dbReference type="GO" id="GO:0003677">
    <property type="term" value="F:DNA binding"/>
    <property type="evidence" value="ECO:0007669"/>
    <property type="project" value="InterPro"/>
</dbReference>
<dbReference type="Proteomes" id="UP001141434">
    <property type="component" value="Unassembled WGS sequence"/>
</dbReference>
<dbReference type="InterPro" id="IPR036603">
    <property type="entry name" value="RBP11-like"/>
</dbReference>
<reference evidence="8" key="1">
    <citation type="submission" date="2022-11" db="EMBL/GenBank/DDBJ databases">
        <authorList>
            <person name="Petersen C."/>
        </authorList>
    </citation>
    <scope>NUCLEOTIDE SEQUENCE</scope>
    <source>
        <strain evidence="8">IBT 34128</strain>
    </source>
</reference>
<dbReference type="GeneID" id="81396726"/>
<dbReference type="SUPFAM" id="SSF55257">
    <property type="entry name" value="RBP11-like subunits of RNA polymerase"/>
    <property type="match status" value="1"/>
</dbReference>
<dbReference type="OrthoDB" id="10248581at2759"/>
<dbReference type="PANTHER" id="PTHR13946:SF16">
    <property type="entry name" value="DNA-DIRECTED RNA POLYMERASE II SUBUNIT RPB11"/>
    <property type="match status" value="1"/>
</dbReference>
<proteinExistence type="inferred from homology"/>
<keyword evidence="4" id="KW-0539">Nucleus</keyword>
<dbReference type="PANTHER" id="PTHR13946">
    <property type="entry name" value="DNA-DIRECTED RNA POLYMERASE I,II,III"/>
    <property type="match status" value="1"/>
</dbReference>
<feature type="domain" description="DNA-directed RNA polymerase RBP11-like dimerisation" evidence="7">
    <location>
        <begin position="69"/>
        <end position="141"/>
    </location>
</feature>
<dbReference type="Pfam" id="PF13656">
    <property type="entry name" value="RNA_pol_L_2"/>
    <property type="match status" value="1"/>
</dbReference>
<dbReference type="GO" id="GO:0005665">
    <property type="term" value="C:RNA polymerase II, core complex"/>
    <property type="evidence" value="ECO:0007669"/>
    <property type="project" value="InterPro"/>
</dbReference>
<evidence type="ECO:0000313" key="9">
    <source>
        <dbReference type="Proteomes" id="UP001141434"/>
    </source>
</evidence>
<dbReference type="InterPro" id="IPR009025">
    <property type="entry name" value="RBP11-like_dimer"/>
</dbReference>
<dbReference type="CDD" id="cd06926">
    <property type="entry name" value="RNAP_II_RPB11"/>
    <property type="match status" value="1"/>
</dbReference>
<dbReference type="HAMAP" id="MF_00261">
    <property type="entry name" value="RNApol_arch_Rpo11"/>
    <property type="match status" value="1"/>
</dbReference>
<feature type="compositionally biased region" description="Basic residues" evidence="6">
    <location>
        <begin position="23"/>
        <end position="34"/>
    </location>
</feature>
<evidence type="ECO:0000256" key="4">
    <source>
        <dbReference type="ARBA" id="ARBA00023242"/>
    </source>
</evidence>
<protein>
    <recommendedName>
        <fullName evidence="7">DNA-directed RNA polymerase RBP11-like dimerisation domain-containing protein</fullName>
    </recommendedName>
</protein>
<dbReference type="InterPro" id="IPR037685">
    <property type="entry name" value="RBP11"/>
</dbReference>
<dbReference type="PROSITE" id="PS01154">
    <property type="entry name" value="RNA_POL_L_13KD"/>
    <property type="match status" value="1"/>
</dbReference>
<dbReference type="AlphaFoldDB" id="A0A9W9K4U0"/>
<dbReference type="RefSeq" id="XP_056510357.1">
    <property type="nucleotide sequence ID" value="XM_056657557.1"/>
</dbReference>
<accession>A0A9W9K4U0</accession>
<comment type="subcellular location">
    <subcellularLocation>
        <location evidence="1">Nucleus</location>
    </subcellularLocation>
</comment>
<evidence type="ECO:0000259" key="7">
    <source>
        <dbReference type="Pfam" id="PF13656"/>
    </source>
</evidence>
<evidence type="ECO:0000256" key="5">
    <source>
        <dbReference type="ARBA" id="ARBA00025751"/>
    </source>
</evidence>
<gene>
    <name evidence="8" type="ORF">NUU61_007032</name>
</gene>
<evidence type="ECO:0000256" key="6">
    <source>
        <dbReference type="SAM" id="MobiDB-lite"/>
    </source>
</evidence>
<dbReference type="InterPro" id="IPR022905">
    <property type="entry name" value="Rpo11-like"/>
</dbReference>
<comment type="similarity">
    <text evidence="5">Belongs to the archaeal Rpo11/eukaryotic RPB11/RPC19 RNA polymerase subunit family.</text>
</comment>
<evidence type="ECO:0000256" key="2">
    <source>
        <dbReference type="ARBA" id="ARBA00022478"/>
    </source>
</evidence>
<sequence>MPPRQNLNFTTATAAIARERAGRRGSRPAPRHQRPQGGDDRLDVYEAILLAPGEKKIDVESDPRVPDTAVFTFHKEDHTLGNLLRSRLLKTPHVLFAAYRVPHPLTPDFVLRVQTDGEVTPREVVINACHALIRDYGILSREFTKEFELRKMANAANQQQQTSAD</sequence>
<comment type="caution">
    <text evidence="8">The sequence shown here is derived from an EMBL/GenBank/DDBJ whole genome shotgun (WGS) entry which is preliminary data.</text>
</comment>
<keyword evidence="3" id="KW-0804">Transcription</keyword>
<dbReference type="Gene3D" id="3.30.1360.10">
    <property type="entry name" value="RNA polymerase, RBP11-like subunit"/>
    <property type="match status" value="1"/>
</dbReference>
<evidence type="ECO:0000256" key="1">
    <source>
        <dbReference type="ARBA" id="ARBA00004123"/>
    </source>
</evidence>
<dbReference type="GO" id="GO:0003899">
    <property type="term" value="F:DNA-directed RNA polymerase activity"/>
    <property type="evidence" value="ECO:0007669"/>
    <property type="project" value="InterPro"/>
</dbReference>
<name>A0A9W9K4U0_9EURO</name>
<keyword evidence="2" id="KW-0240">DNA-directed RNA polymerase</keyword>
<keyword evidence="9" id="KW-1185">Reference proteome</keyword>
<evidence type="ECO:0000313" key="8">
    <source>
        <dbReference type="EMBL" id="KAJ5092162.1"/>
    </source>
</evidence>
<feature type="region of interest" description="Disordered" evidence="6">
    <location>
        <begin position="18"/>
        <end position="39"/>
    </location>
</feature>
<evidence type="ECO:0000256" key="3">
    <source>
        <dbReference type="ARBA" id="ARBA00023163"/>
    </source>
</evidence>
<reference evidence="8" key="2">
    <citation type="journal article" date="2023" name="IMA Fungus">
        <title>Comparative genomic study of the Penicillium genus elucidates a diverse pangenome and 15 lateral gene transfer events.</title>
        <authorList>
            <person name="Petersen C."/>
            <person name="Sorensen T."/>
            <person name="Nielsen M.R."/>
            <person name="Sondergaard T.E."/>
            <person name="Sorensen J.L."/>
            <person name="Fitzpatrick D.A."/>
            <person name="Frisvad J.C."/>
            <person name="Nielsen K.L."/>
        </authorList>
    </citation>
    <scope>NUCLEOTIDE SEQUENCE</scope>
    <source>
        <strain evidence="8">IBT 34128</strain>
    </source>
</reference>
<dbReference type="GO" id="GO:0046983">
    <property type="term" value="F:protein dimerization activity"/>
    <property type="evidence" value="ECO:0007669"/>
    <property type="project" value="InterPro"/>
</dbReference>
<dbReference type="GO" id="GO:0006366">
    <property type="term" value="P:transcription by RNA polymerase II"/>
    <property type="evidence" value="ECO:0007669"/>
    <property type="project" value="InterPro"/>
</dbReference>